<gene>
    <name evidence="14" type="ORF">IMSHALPRED_004730</name>
</gene>
<dbReference type="PROSITE" id="PS00108">
    <property type="entry name" value="PROTEIN_KINASE_ST"/>
    <property type="match status" value="1"/>
</dbReference>
<feature type="binding site" evidence="8">
    <location>
        <position position="655"/>
    </location>
    <ligand>
        <name>ATP</name>
        <dbReference type="ChEBI" id="CHEBI:30616"/>
    </ligand>
</feature>
<evidence type="ECO:0000256" key="6">
    <source>
        <dbReference type="ARBA" id="ARBA00022840"/>
    </source>
</evidence>
<dbReference type="PROSITE" id="PS00107">
    <property type="entry name" value="PROTEIN_KINASE_ATP"/>
    <property type="match status" value="1"/>
</dbReference>
<feature type="compositionally biased region" description="Polar residues" evidence="11">
    <location>
        <begin position="1421"/>
        <end position="1430"/>
    </location>
</feature>
<feature type="region of interest" description="Disordered" evidence="11">
    <location>
        <begin position="997"/>
        <end position="1124"/>
    </location>
</feature>
<feature type="region of interest" description="Disordered" evidence="11">
    <location>
        <begin position="1"/>
        <end position="63"/>
    </location>
</feature>
<dbReference type="InterPro" id="IPR030616">
    <property type="entry name" value="Aur-like"/>
</dbReference>
<feature type="region of interest" description="Disordered" evidence="11">
    <location>
        <begin position="821"/>
        <end position="848"/>
    </location>
</feature>
<dbReference type="SMART" id="SM00220">
    <property type="entry name" value="S_TKc"/>
    <property type="match status" value="1"/>
</dbReference>
<comment type="caution">
    <text evidence="14">The sequence shown here is derived from an EMBL/GenBank/DDBJ whole genome shotgun (WGS) entry which is preliminary data.</text>
</comment>
<feature type="region of interest" description="Disordered" evidence="11">
    <location>
        <begin position="379"/>
        <end position="412"/>
    </location>
</feature>
<dbReference type="FunFam" id="3.30.200.20:FF:000470">
    <property type="entry name" value="Serine/threonine-protein kinase RAD53"/>
    <property type="match status" value="1"/>
</dbReference>
<dbReference type="Pfam" id="PF00498">
    <property type="entry name" value="FHA"/>
    <property type="match status" value="1"/>
</dbReference>
<feature type="domain" description="Protein kinase" evidence="13">
    <location>
        <begin position="511"/>
        <end position="795"/>
    </location>
</feature>
<feature type="region of interest" description="Disordered" evidence="11">
    <location>
        <begin position="1159"/>
        <end position="1195"/>
    </location>
</feature>
<feature type="cross-link" description="Glycyl lysine isopeptide (Lys-Gly) (interchain with G-Cter in SUMO2)" evidence="9">
    <location>
        <position position="637"/>
    </location>
</feature>
<dbReference type="InterPro" id="IPR008984">
    <property type="entry name" value="SMAD_FHA_dom_sf"/>
</dbReference>
<dbReference type="Proteomes" id="UP000664534">
    <property type="component" value="Unassembled WGS sequence"/>
</dbReference>
<feature type="domain" description="FHA" evidence="12">
    <location>
        <begin position="329"/>
        <end position="382"/>
    </location>
</feature>
<comment type="similarity">
    <text evidence="1">Belongs to the protein kinase superfamily. CAMK Ser/Thr protein kinase family. CHEK2 subfamily.</text>
</comment>
<dbReference type="Pfam" id="PF00069">
    <property type="entry name" value="Pkinase"/>
    <property type="match status" value="1"/>
</dbReference>
<dbReference type="OrthoDB" id="504170at2759"/>
<evidence type="ECO:0000256" key="10">
    <source>
        <dbReference type="PROSITE-ProRule" id="PRU10141"/>
    </source>
</evidence>
<evidence type="ECO:0000313" key="14">
    <source>
        <dbReference type="EMBL" id="CAF9919832.1"/>
    </source>
</evidence>
<evidence type="ECO:0000259" key="12">
    <source>
        <dbReference type="PROSITE" id="PS50006"/>
    </source>
</evidence>
<name>A0A8H3FBX8_9LECA</name>
<dbReference type="InterPro" id="IPR000719">
    <property type="entry name" value="Prot_kinase_dom"/>
</dbReference>
<dbReference type="EMBL" id="CAJPDT010000024">
    <property type="protein sequence ID" value="CAF9919832.1"/>
    <property type="molecule type" value="Genomic_DNA"/>
</dbReference>
<accession>A0A8H3FBX8</accession>
<feature type="region of interest" description="Disordered" evidence="11">
    <location>
        <begin position="1390"/>
        <end position="1430"/>
    </location>
</feature>
<evidence type="ECO:0000313" key="15">
    <source>
        <dbReference type="Proteomes" id="UP000664534"/>
    </source>
</evidence>
<feature type="active site" description="Proton acceptor" evidence="7">
    <location>
        <position position="635"/>
    </location>
</feature>
<dbReference type="SUPFAM" id="SSF49879">
    <property type="entry name" value="SMAD/FHA domain"/>
    <property type="match status" value="1"/>
</dbReference>
<keyword evidence="4 8" id="KW-0547">Nucleotide-binding</keyword>
<feature type="compositionally biased region" description="Basic and acidic residues" evidence="11">
    <location>
        <begin position="1"/>
        <end position="17"/>
    </location>
</feature>
<evidence type="ECO:0000256" key="9">
    <source>
        <dbReference type="PIRSR" id="PIRSR630616-3"/>
    </source>
</evidence>
<dbReference type="GO" id="GO:0004674">
    <property type="term" value="F:protein serine/threonine kinase activity"/>
    <property type="evidence" value="ECO:0007669"/>
    <property type="project" value="UniProtKB-KW"/>
</dbReference>
<evidence type="ECO:0000256" key="8">
    <source>
        <dbReference type="PIRSR" id="PIRSR630616-2"/>
    </source>
</evidence>
<protein>
    <submittedName>
        <fullName evidence="14">Uncharacterized protein</fullName>
    </submittedName>
</protein>
<dbReference type="SUPFAM" id="SSF56112">
    <property type="entry name" value="Protein kinase-like (PK-like)"/>
    <property type="match status" value="1"/>
</dbReference>
<evidence type="ECO:0000259" key="13">
    <source>
        <dbReference type="PROSITE" id="PS50011"/>
    </source>
</evidence>
<reference evidence="14" key="1">
    <citation type="submission" date="2021-03" db="EMBL/GenBank/DDBJ databases">
        <authorList>
            <person name="Tagirdzhanova G."/>
        </authorList>
    </citation>
    <scope>NUCLEOTIDE SEQUENCE</scope>
</reference>
<dbReference type="PROSITE" id="PS50006">
    <property type="entry name" value="FHA_DOMAIN"/>
    <property type="match status" value="1"/>
</dbReference>
<evidence type="ECO:0000256" key="1">
    <source>
        <dbReference type="ARBA" id="ARBA00005575"/>
    </source>
</evidence>
<feature type="region of interest" description="Disordered" evidence="11">
    <location>
        <begin position="918"/>
        <end position="980"/>
    </location>
</feature>
<dbReference type="Gene3D" id="2.60.200.20">
    <property type="match status" value="1"/>
</dbReference>
<feature type="compositionally biased region" description="Basic and acidic residues" evidence="11">
    <location>
        <begin position="1406"/>
        <end position="1416"/>
    </location>
</feature>
<keyword evidence="3" id="KW-0808">Transferase</keyword>
<dbReference type="SMART" id="SM00240">
    <property type="entry name" value="FHA"/>
    <property type="match status" value="1"/>
</dbReference>
<dbReference type="InterPro" id="IPR008271">
    <property type="entry name" value="Ser/Thr_kinase_AS"/>
</dbReference>
<proteinExistence type="inferred from homology"/>
<dbReference type="InterPro" id="IPR011009">
    <property type="entry name" value="Kinase-like_dom_sf"/>
</dbReference>
<dbReference type="InterPro" id="IPR017441">
    <property type="entry name" value="Protein_kinase_ATP_BS"/>
</dbReference>
<dbReference type="Gene3D" id="1.10.510.10">
    <property type="entry name" value="Transferase(Phosphotransferase) domain 1"/>
    <property type="match status" value="1"/>
</dbReference>
<feature type="binding site" evidence="8 10">
    <location>
        <position position="540"/>
    </location>
    <ligand>
        <name>ATP</name>
        <dbReference type="ChEBI" id="CHEBI:30616"/>
    </ligand>
</feature>
<evidence type="ECO:0000256" key="4">
    <source>
        <dbReference type="ARBA" id="ARBA00022741"/>
    </source>
</evidence>
<keyword evidence="5" id="KW-0418">Kinase</keyword>
<organism evidence="14 15">
    <name type="scientific">Imshaugia aleurites</name>
    <dbReference type="NCBI Taxonomy" id="172621"/>
    <lineage>
        <taxon>Eukaryota</taxon>
        <taxon>Fungi</taxon>
        <taxon>Dikarya</taxon>
        <taxon>Ascomycota</taxon>
        <taxon>Pezizomycotina</taxon>
        <taxon>Lecanoromycetes</taxon>
        <taxon>OSLEUM clade</taxon>
        <taxon>Lecanoromycetidae</taxon>
        <taxon>Lecanorales</taxon>
        <taxon>Lecanorineae</taxon>
        <taxon>Parmeliaceae</taxon>
        <taxon>Imshaugia</taxon>
    </lineage>
</organism>
<keyword evidence="15" id="KW-1185">Reference proteome</keyword>
<evidence type="ECO:0000256" key="5">
    <source>
        <dbReference type="ARBA" id="ARBA00022777"/>
    </source>
</evidence>
<dbReference type="PANTHER" id="PTHR24350">
    <property type="entry name" value="SERINE/THREONINE-PROTEIN KINASE IAL-RELATED"/>
    <property type="match status" value="1"/>
</dbReference>
<dbReference type="CDD" id="cd00060">
    <property type="entry name" value="FHA"/>
    <property type="match status" value="1"/>
</dbReference>
<sequence length="1430" mass="156458">MSFVDRDDRGQGHDHRSPSSLYEDDNADQHEEYQSTRSELPAEIPDSQPDPYLPSEIPDSQPDRVCHQYLSLDDLDYSEVSSQLPTREHGGLRLGDASAFDPADYDLGGEENVGFGNCSPDDKENIDPRVNRFDPFSPEQVDDSIFNQNLSRSSAGDTEIIPGGTRLTERFKDRVPLHKQGFSCNGRLPIEAPQYTGFDTMEEECTQPATQPVVRKEGYTSILSEQDETDIICILLPTSPAAHEAVELTARAAPQHILQNHGMSHIYEAPAGDMTTGATGGDTRSGDESDDIEDSNARLPDPNALKWDGPAKDIALRFSSKVHHLGLGFTFGRNPARCDLLLSNNGPHSISNRHFRIFMKNNGSLMIEDTSRNGTILDDKVLGGPKGNPSDPDPESQHTLTNGSTIELPLSGEQRGQSIRFSVKIPMRSETGVEKYTQNCYAYIKYVEQAERQHEVLAEARKNGNAPAIPPVPMHALPQGFRPDASAHPSLLAAATVGNGHGMHWGGGSKYNVVGFIGAGAFANVYKMSSKSDGLVFAVKQLDKKRFAKDGGLSEKMYNELNVIKGLRHPNIVKYADHHETKQHLFIIMEYVPYGDLSSWTHAGGPMPEYMSQQVARQILQALDYLHKRGITHRDLKPDNILMDSGYPFVFKLSDFGLSKIVTNNETFLKTFCGTMMYCAPEVYPGYHRIKGSLPSKRSRTNSKYDHTFPYQHSVDIWGLGAVLYHFLSRQPPFTARHDPQGEDMLWTVMHQPVNWERLKMVGVSPLGVDFLSRMLVTDAAERASDEELLDHEWIRVAEGPADASDCVLSDPAERLHAHASQLSIGDEEVDGAGASAGDATEDPRASKRARAWVPDMTRNVWGETASMVVRNQQQADWADEPPFEMEMEFPPAQPRLFGEIGMSALASSGALGFEGNRALQVQGPGPGSYDASDDALYNDSRAGSPEGASAEDQGNINRGSTREHGQSPQHPTHSGGAPSLLGAEVLVGRLNMASVGTDASAPADNNKPAAARSSEAHGSPSPRPNSKRSSQDMPPPEIEGASKRLKVTGVEHPSGEPPHMFEGYSSARRASIEDLRQASMSPMSRPGSRGSTYGGHQEGQQSRGAYQSDYDLPPTAFNSREPSQHFGVEDDVIMGDDGDSDDEVSRLEEALAAAKAKKAAKSASRATSRPISRASSRPTSSHLDPTPTAHQPMTGGAIFDATAHLAPSTTASFVKPPIRFGKFQPTRGSIHTPTIYITERLTTYGRKPDSTFVHPNSKEDRIPKQALDIQMWYPGIEADIDASKTNWMDHPKLEAILRTHASLYVLVNGVKLRKGKNEYLWGRLRTGDEITVVEPKFGATTARDKEFLRFRCEFFVGLSKQVRKPGEKAFVVEVEKDKFKVAEARKSREGTAALGASKDGGAASSKDKGKSREMDAAAALNTSNLSGKS</sequence>
<dbReference type="InterPro" id="IPR000253">
    <property type="entry name" value="FHA_dom"/>
</dbReference>
<evidence type="ECO:0000256" key="11">
    <source>
        <dbReference type="SAM" id="MobiDB-lite"/>
    </source>
</evidence>
<feature type="compositionally biased region" description="Polar residues" evidence="11">
    <location>
        <begin position="1168"/>
        <end position="1192"/>
    </location>
</feature>
<keyword evidence="6 8" id="KW-0067">ATP-binding</keyword>
<keyword evidence="2" id="KW-0723">Serine/threonine-protein kinase</keyword>
<evidence type="ECO:0000256" key="3">
    <source>
        <dbReference type="ARBA" id="ARBA00022679"/>
    </source>
</evidence>
<dbReference type="PROSITE" id="PS50011">
    <property type="entry name" value="PROTEIN_KINASE_DOM"/>
    <property type="match status" value="1"/>
</dbReference>
<evidence type="ECO:0000256" key="7">
    <source>
        <dbReference type="PIRSR" id="PIRSR630616-1"/>
    </source>
</evidence>
<feature type="region of interest" description="Disordered" evidence="11">
    <location>
        <begin position="270"/>
        <end position="305"/>
    </location>
</feature>
<dbReference type="GO" id="GO:0005524">
    <property type="term" value="F:ATP binding"/>
    <property type="evidence" value="ECO:0007669"/>
    <property type="project" value="UniProtKB-UniRule"/>
</dbReference>
<evidence type="ECO:0000256" key="2">
    <source>
        <dbReference type="ARBA" id="ARBA00022527"/>
    </source>
</evidence>